<evidence type="ECO:0000313" key="10">
    <source>
        <dbReference type="Proteomes" id="UP000006671"/>
    </source>
</evidence>
<sequence length="170" mass="19986">MAVPSIFSRPLHLIFFIYFLSHIPITIMIDSQPLLVDKIPQLYPPIIKQILNDHWLEPFQDKLMVVFPVWFASFTVCEVFLQFPFFFFACYAFIAGKNWIRIPSIIYATHVMTTLVPIMSAFIFDPAFLNHNPVLLATYSVYFIIPLLLLLNMVLYTNPFNYEEKKIKKQ</sequence>
<dbReference type="VEuPathDB" id="AmoebaDB:NAEGRDRAFT_70654"/>
<dbReference type="PIRSF" id="PIRSF031032">
    <property type="entry name" value="TMP_97_prd"/>
    <property type="match status" value="1"/>
</dbReference>
<keyword evidence="5 7" id="KW-1133">Transmembrane helix</keyword>
<accession>D2VNX6</accession>
<feature type="transmembrane region" description="Helical" evidence="7">
    <location>
        <begin position="136"/>
        <end position="156"/>
    </location>
</feature>
<evidence type="ECO:0000256" key="1">
    <source>
        <dbReference type="ARBA" id="ARBA00004477"/>
    </source>
</evidence>
<dbReference type="InterPro" id="IPR033118">
    <property type="entry name" value="EXPERA"/>
</dbReference>
<feature type="transmembrane region" description="Helical" evidence="7">
    <location>
        <begin position="12"/>
        <end position="29"/>
    </location>
</feature>
<dbReference type="AlphaFoldDB" id="D2VNX6"/>
<evidence type="ECO:0000256" key="3">
    <source>
        <dbReference type="ARBA" id="ARBA00022692"/>
    </source>
</evidence>
<dbReference type="GeneID" id="8862440"/>
<gene>
    <name evidence="9" type="primary">FM151</name>
    <name evidence="9" type="ORF">NAEGRDRAFT_70654</name>
</gene>
<keyword evidence="6 7" id="KW-0472">Membrane</keyword>
<evidence type="ECO:0000256" key="6">
    <source>
        <dbReference type="ARBA" id="ARBA00023136"/>
    </source>
</evidence>
<dbReference type="STRING" id="5762.D2VNX6"/>
<feature type="domain" description="EXPERA" evidence="8">
    <location>
        <begin position="11"/>
        <end position="150"/>
    </location>
</feature>
<dbReference type="OrthoDB" id="433124at2759"/>
<proteinExistence type="inferred from homology"/>
<dbReference type="GO" id="GO:0005789">
    <property type="term" value="C:endoplasmic reticulum membrane"/>
    <property type="evidence" value="ECO:0007669"/>
    <property type="project" value="UniProtKB-SubCell"/>
</dbReference>
<dbReference type="TCDB" id="8.A.93.1.3">
    <property type="family name" value="the sigma2 receptor or tmem97 (s2r) family"/>
</dbReference>
<keyword evidence="3 7" id="KW-0812">Transmembrane</keyword>
<evidence type="ECO:0000256" key="5">
    <source>
        <dbReference type="ARBA" id="ARBA00022989"/>
    </source>
</evidence>
<feature type="transmembrane region" description="Helical" evidence="7">
    <location>
        <begin position="105"/>
        <end position="124"/>
    </location>
</feature>
<dbReference type="InterPro" id="IPR016964">
    <property type="entry name" value="Sigma2_recept"/>
</dbReference>
<dbReference type="PANTHER" id="PTHR31204:SF1">
    <property type="entry name" value="SIGMA INTRACELLULAR RECEPTOR 2"/>
    <property type="match status" value="1"/>
</dbReference>
<dbReference type="PANTHER" id="PTHR31204">
    <property type="entry name" value="SIGMA INTRACELLULAR RECEPTOR 2"/>
    <property type="match status" value="1"/>
</dbReference>
<organism evidence="10">
    <name type="scientific">Naegleria gruberi</name>
    <name type="common">Amoeba</name>
    <dbReference type="NCBI Taxonomy" id="5762"/>
    <lineage>
        <taxon>Eukaryota</taxon>
        <taxon>Discoba</taxon>
        <taxon>Heterolobosea</taxon>
        <taxon>Tetramitia</taxon>
        <taxon>Eutetramitia</taxon>
        <taxon>Vahlkampfiidae</taxon>
        <taxon>Naegleria</taxon>
    </lineage>
</organism>
<dbReference type="KEGG" id="ngr:NAEGRDRAFT_70654"/>
<evidence type="ECO:0000313" key="9">
    <source>
        <dbReference type="EMBL" id="EFC41495.1"/>
    </source>
</evidence>
<evidence type="ECO:0000259" key="8">
    <source>
        <dbReference type="PROSITE" id="PS51751"/>
    </source>
</evidence>
<evidence type="ECO:0000256" key="2">
    <source>
        <dbReference type="ARBA" id="ARBA00009096"/>
    </source>
</evidence>
<protein>
    <submittedName>
        <fullName evidence="9">Uncharacterized protein FM151</fullName>
    </submittedName>
</protein>
<name>D2VNX6_NAEGR</name>
<dbReference type="Pfam" id="PF05241">
    <property type="entry name" value="EBP"/>
    <property type="match status" value="1"/>
</dbReference>
<dbReference type="PROSITE" id="PS51751">
    <property type="entry name" value="EXPERA"/>
    <property type="match status" value="1"/>
</dbReference>
<dbReference type="RefSeq" id="XP_002674239.1">
    <property type="nucleotide sequence ID" value="XM_002674193.1"/>
</dbReference>
<dbReference type="InParanoid" id="D2VNX6"/>
<dbReference type="InterPro" id="IPR051987">
    <property type="entry name" value="Sigma-2_receptor-like"/>
</dbReference>
<reference evidence="9 10" key="1">
    <citation type="journal article" date="2010" name="Cell">
        <title>The genome of Naegleria gruberi illuminates early eukaryotic versatility.</title>
        <authorList>
            <person name="Fritz-Laylin L.K."/>
            <person name="Prochnik S.E."/>
            <person name="Ginger M.L."/>
            <person name="Dacks J.B."/>
            <person name="Carpenter M.L."/>
            <person name="Field M.C."/>
            <person name="Kuo A."/>
            <person name="Paredez A."/>
            <person name="Chapman J."/>
            <person name="Pham J."/>
            <person name="Shu S."/>
            <person name="Neupane R."/>
            <person name="Cipriano M."/>
            <person name="Mancuso J."/>
            <person name="Tu H."/>
            <person name="Salamov A."/>
            <person name="Lindquist E."/>
            <person name="Shapiro H."/>
            <person name="Lucas S."/>
            <person name="Grigoriev I.V."/>
            <person name="Cande W.Z."/>
            <person name="Fulton C."/>
            <person name="Rokhsar D.S."/>
            <person name="Dawson S.C."/>
        </authorList>
    </citation>
    <scope>NUCLEOTIDE SEQUENCE [LARGE SCALE GENOMIC DNA]</scope>
    <source>
        <strain evidence="9 10">NEG-M</strain>
    </source>
</reference>
<evidence type="ECO:0000256" key="4">
    <source>
        <dbReference type="ARBA" id="ARBA00022824"/>
    </source>
</evidence>
<dbReference type="OMA" id="CTATTMI"/>
<comment type="subcellular location">
    <subcellularLocation>
        <location evidence="1">Endoplasmic reticulum membrane</location>
        <topology evidence="1">Multi-pass membrane protein</topology>
    </subcellularLocation>
</comment>
<comment type="similarity">
    <text evidence="2">Belongs to the TMEM97/sigma-2 receptor family.</text>
</comment>
<keyword evidence="4" id="KW-0256">Endoplasmic reticulum</keyword>
<dbReference type="EMBL" id="GG738885">
    <property type="protein sequence ID" value="EFC41495.1"/>
    <property type="molecule type" value="Genomic_DNA"/>
</dbReference>
<feature type="transmembrane region" description="Helical" evidence="7">
    <location>
        <begin position="69"/>
        <end position="93"/>
    </location>
</feature>
<dbReference type="Proteomes" id="UP000006671">
    <property type="component" value="Unassembled WGS sequence"/>
</dbReference>
<keyword evidence="10" id="KW-1185">Reference proteome</keyword>
<evidence type="ECO:0000256" key="7">
    <source>
        <dbReference type="PIRNR" id="PIRNR031032"/>
    </source>
</evidence>